<keyword evidence="1" id="KW-1133">Transmembrane helix</keyword>
<accession>A0A540VTD6</accession>
<keyword evidence="1" id="KW-0472">Membrane</keyword>
<gene>
    <name evidence="2" type="ORF">FKY71_08765</name>
</gene>
<reference evidence="2 3" key="1">
    <citation type="submission" date="2019-06" db="EMBL/GenBank/DDBJ databases">
        <title>Metagenome assembled Genome of Spiribacter salinus SL48-SHIP from the microbial mat of Salt Lake 48 (Novosibirsk region, Russia).</title>
        <authorList>
            <person name="Shipova A."/>
            <person name="Rozanov A.S."/>
            <person name="Bryanskaya A.V."/>
            <person name="Peltek S.E."/>
        </authorList>
    </citation>
    <scope>NUCLEOTIDE SEQUENCE [LARGE SCALE GENOMIC DNA]</scope>
    <source>
        <strain evidence="2">SL48-SHIP-2</strain>
    </source>
</reference>
<dbReference type="PANTHER" id="PTHR15887:SF1">
    <property type="entry name" value="TRANSMEMBRANE PROTEIN 69"/>
    <property type="match status" value="1"/>
</dbReference>
<feature type="transmembrane region" description="Helical" evidence="1">
    <location>
        <begin position="20"/>
        <end position="38"/>
    </location>
</feature>
<feature type="transmembrane region" description="Helical" evidence="1">
    <location>
        <begin position="89"/>
        <end position="113"/>
    </location>
</feature>
<name>A0A540VTD6_9GAMM</name>
<sequence length="147" mass="16121">MVMKTRSAEQTAAFHARLAGYAGLIPFVIPLLVVWFGPGHAEAAIAVQHAYAALILSFLGGIYWGLALLRCMPRWFWLSVLPPLWAWPALLLVPSTLGTLMLASGFALMVLLDTAARRGEIIRTWFFRLRVTLSTVAVMTLLLGLTG</sequence>
<dbReference type="PANTHER" id="PTHR15887">
    <property type="entry name" value="TRANSMEMBRANE PROTEIN 69"/>
    <property type="match status" value="1"/>
</dbReference>
<evidence type="ECO:0000313" key="3">
    <source>
        <dbReference type="Proteomes" id="UP000315400"/>
    </source>
</evidence>
<keyword evidence="1" id="KW-0812">Transmembrane</keyword>
<evidence type="ECO:0000256" key="1">
    <source>
        <dbReference type="SAM" id="Phobius"/>
    </source>
</evidence>
<evidence type="ECO:0000313" key="2">
    <source>
        <dbReference type="EMBL" id="TQE99403.1"/>
    </source>
</evidence>
<protein>
    <submittedName>
        <fullName evidence="2">DUF3429 domain-containing protein</fullName>
    </submittedName>
</protein>
<dbReference type="InterPro" id="IPR021836">
    <property type="entry name" value="DUF3429"/>
</dbReference>
<dbReference type="EMBL" id="VIFK01000064">
    <property type="protein sequence ID" value="TQE99403.1"/>
    <property type="molecule type" value="Genomic_DNA"/>
</dbReference>
<dbReference type="Proteomes" id="UP000315400">
    <property type="component" value="Unassembled WGS sequence"/>
</dbReference>
<organism evidence="2 3">
    <name type="scientific">Spiribacter salinus</name>
    <dbReference type="NCBI Taxonomy" id="1335746"/>
    <lineage>
        <taxon>Bacteria</taxon>
        <taxon>Pseudomonadati</taxon>
        <taxon>Pseudomonadota</taxon>
        <taxon>Gammaproteobacteria</taxon>
        <taxon>Chromatiales</taxon>
        <taxon>Ectothiorhodospiraceae</taxon>
        <taxon>Spiribacter</taxon>
    </lineage>
</organism>
<feature type="transmembrane region" description="Helical" evidence="1">
    <location>
        <begin position="50"/>
        <end position="69"/>
    </location>
</feature>
<feature type="transmembrane region" description="Helical" evidence="1">
    <location>
        <begin position="125"/>
        <end position="145"/>
    </location>
</feature>
<proteinExistence type="predicted"/>
<comment type="caution">
    <text evidence="2">The sequence shown here is derived from an EMBL/GenBank/DDBJ whole genome shotgun (WGS) entry which is preliminary data.</text>
</comment>
<dbReference type="Pfam" id="PF11911">
    <property type="entry name" value="DUF3429"/>
    <property type="match status" value="1"/>
</dbReference>
<dbReference type="AlphaFoldDB" id="A0A540VTD6"/>